<keyword evidence="3" id="KW-0285">Flavoprotein</keyword>
<dbReference type="Proteomes" id="UP000065734">
    <property type="component" value="Chromosome I"/>
</dbReference>
<dbReference type="PANTHER" id="PTHR43716:SF2">
    <property type="entry name" value="BLL6224 PROTEIN"/>
    <property type="match status" value="1"/>
</dbReference>
<dbReference type="SUPFAM" id="SSF56176">
    <property type="entry name" value="FAD-binding/transporter-associated domain-like"/>
    <property type="match status" value="1"/>
</dbReference>
<organism evidence="6 7">
    <name type="scientific">Blastochloris viridis</name>
    <name type="common">Rhodopseudomonas viridis</name>
    <dbReference type="NCBI Taxonomy" id="1079"/>
    <lineage>
        <taxon>Bacteria</taxon>
        <taxon>Pseudomonadati</taxon>
        <taxon>Pseudomonadota</taxon>
        <taxon>Alphaproteobacteria</taxon>
        <taxon>Hyphomicrobiales</taxon>
        <taxon>Blastochloridaceae</taxon>
        <taxon>Blastochloris</taxon>
    </lineage>
</organism>
<accession>A0A0P0JKP3</accession>
<keyword evidence="7" id="KW-1185">Reference proteome</keyword>
<proteinExistence type="inferred from homology"/>
<evidence type="ECO:0000256" key="3">
    <source>
        <dbReference type="ARBA" id="ARBA00022630"/>
    </source>
</evidence>
<sequence>MPLTGAATADRRRVDGLIEEVVRVVGARHVLVGEDLVPFLTDQTGMLRGRAVACVRPGRTGEVADVVRLATRHSVPIVPQGGNTGLCGGATPDGGGRALVLSLQRLNRIRSIDRENDSIVVEAGCRQETVHEAVRAAGRLFPLSLPSRGTCTIGGNLATNAGGVQVLRYGTARQLTLGIEVVTADGEIWDGLRDLRKDNTGYDLRDLYIGSEGTLGIITAASLRLFPLPRQEETAFAALPSIEAALAFLGLARARLGELLTSFELIAATSLALVARHLPEMPLPYGAASFTAPWHVLVQASGDANVAERLEATLAEGLQAGHLIDAVVARSLAQARELWTVREGGLGEAMRRAGGAIGHDVSITVSRIPKFLSDAEARLREQWPDVLIAVHGHLGDGNLHYNVLLPPQQRTADAAQRVHRMVYDSVAELAGSFSAEHGIGQIKTDELRRYKSSVELGLMRAIKMALDPKGLMNPGKVLI</sequence>
<evidence type="ECO:0000313" key="7">
    <source>
        <dbReference type="Proteomes" id="UP000065734"/>
    </source>
</evidence>
<dbReference type="InterPro" id="IPR016171">
    <property type="entry name" value="Vanillyl_alc_oxidase_C-sub2"/>
</dbReference>
<dbReference type="InterPro" id="IPR016169">
    <property type="entry name" value="FAD-bd_PCMH_sub2"/>
</dbReference>
<feature type="domain" description="FAD-binding PCMH-type" evidence="5">
    <location>
        <begin position="47"/>
        <end position="228"/>
    </location>
</feature>
<dbReference type="Gene3D" id="3.30.43.10">
    <property type="entry name" value="Uridine Diphospho-n-acetylenolpyruvylglucosamine Reductase, domain 2"/>
    <property type="match status" value="1"/>
</dbReference>
<dbReference type="EMBL" id="LN907867">
    <property type="protein sequence ID" value="CUU42471.1"/>
    <property type="molecule type" value="Genomic_DNA"/>
</dbReference>
<dbReference type="InterPro" id="IPR051264">
    <property type="entry name" value="FAD-oxidored/transferase_4"/>
</dbReference>
<dbReference type="InterPro" id="IPR016164">
    <property type="entry name" value="FAD-linked_Oxase-like_C"/>
</dbReference>
<dbReference type="STRING" id="1079.BVIR_2038"/>
<dbReference type="GO" id="GO:0016491">
    <property type="term" value="F:oxidoreductase activity"/>
    <property type="evidence" value="ECO:0007669"/>
    <property type="project" value="UniProtKB-KW"/>
</dbReference>
<dbReference type="InterPro" id="IPR006094">
    <property type="entry name" value="Oxid_FAD_bind_N"/>
</dbReference>
<evidence type="ECO:0000313" key="6">
    <source>
        <dbReference type="EMBL" id="CUU42471.1"/>
    </source>
</evidence>
<keyword evidence="4" id="KW-0274">FAD</keyword>
<dbReference type="SUPFAM" id="SSF55103">
    <property type="entry name" value="FAD-linked oxidases, C-terminal domain"/>
    <property type="match status" value="1"/>
</dbReference>
<dbReference type="Gene3D" id="3.30.70.2740">
    <property type="match status" value="1"/>
</dbReference>
<evidence type="ECO:0000256" key="1">
    <source>
        <dbReference type="ARBA" id="ARBA00001974"/>
    </source>
</evidence>
<dbReference type="InterPro" id="IPR004113">
    <property type="entry name" value="FAD-bd_oxidored_4_C"/>
</dbReference>
<dbReference type="PATRIC" id="fig|1079.6.peg.2113"/>
<dbReference type="InterPro" id="IPR036318">
    <property type="entry name" value="FAD-bd_PCMH-like_sf"/>
</dbReference>
<dbReference type="GO" id="GO:0022904">
    <property type="term" value="P:respiratory electron transport chain"/>
    <property type="evidence" value="ECO:0007669"/>
    <property type="project" value="TreeGrafter"/>
</dbReference>
<evidence type="ECO:0000256" key="2">
    <source>
        <dbReference type="ARBA" id="ARBA00008000"/>
    </source>
</evidence>
<dbReference type="GO" id="GO:0071949">
    <property type="term" value="F:FAD binding"/>
    <property type="evidence" value="ECO:0007669"/>
    <property type="project" value="InterPro"/>
</dbReference>
<dbReference type="KEGG" id="bvr:BVIR_2038"/>
<dbReference type="EC" id="1.-.-.-" evidence="6"/>
<evidence type="ECO:0000256" key="4">
    <source>
        <dbReference type="ARBA" id="ARBA00022827"/>
    </source>
</evidence>
<comment type="similarity">
    <text evidence="2">Belongs to the FAD-binding oxidoreductase/transferase type 4 family.</text>
</comment>
<dbReference type="RefSeq" id="WP_055037521.1">
    <property type="nucleotide sequence ID" value="NZ_AP014854.2"/>
</dbReference>
<dbReference type="Pfam" id="PF02913">
    <property type="entry name" value="FAD-oxidase_C"/>
    <property type="match status" value="1"/>
</dbReference>
<dbReference type="OrthoDB" id="9809290at2"/>
<dbReference type="PROSITE" id="PS51387">
    <property type="entry name" value="FAD_PCMH"/>
    <property type="match status" value="1"/>
</dbReference>
<keyword evidence="6" id="KW-0560">Oxidoreductase</keyword>
<dbReference type="Gene3D" id="3.30.465.10">
    <property type="match status" value="1"/>
</dbReference>
<dbReference type="Gene3D" id="3.30.70.2190">
    <property type="match status" value="1"/>
</dbReference>
<dbReference type="InterPro" id="IPR016166">
    <property type="entry name" value="FAD-bd_PCMH"/>
</dbReference>
<dbReference type="Pfam" id="PF01565">
    <property type="entry name" value="FAD_binding_4"/>
    <property type="match status" value="1"/>
</dbReference>
<name>A0A0P0JKP3_BLAVI</name>
<evidence type="ECO:0000259" key="5">
    <source>
        <dbReference type="PROSITE" id="PS51387"/>
    </source>
</evidence>
<dbReference type="Gene3D" id="1.10.45.10">
    <property type="entry name" value="Vanillyl-alcohol Oxidase, Chain A, domain 4"/>
    <property type="match status" value="1"/>
</dbReference>
<comment type="cofactor">
    <cofactor evidence="1">
        <name>FAD</name>
        <dbReference type="ChEBI" id="CHEBI:57692"/>
    </cofactor>
</comment>
<protein>
    <submittedName>
        <fullName evidence="6">Putative FAD-linked oxidoreductase</fullName>
        <ecNumber evidence="6">1.-.-.-</ecNumber>
    </submittedName>
</protein>
<gene>
    <name evidence="6" type="ORF">BVIRIDIS_14830</name>
</gene>
<dbReference type="AlphaFoldDB" id="A0A0P0JKP3"/>
<dbReference type="PANTHER" id="PTHR43716">
    <property type="entry name" value="D-2-HYDROXYGLUTARATE DEHYDROGENASE, MITOCHONDRIAL"/>
    <property type="match status" value="1"/>
</dbReference>
<reference evidence="7" key="1">
    <citation type="journal article" date="2016" name="Genome Announc.">
        <title>Revised genome sequence of the purple photosynthetic bacterium Blastochloris viridis.</title>
        <authorList>
            <person name="Liu L.N."/>
            <person name="Faulkner M."/>
            <person name="Liu X."/>
            <person name="Huang F."/>
            <person name="Darby A.C."/>
            <person name="Hall N."/>
        </authorList>
    </citation>
    <scope>NUCLEOTIDE SEQUENCE [LARGE SCALE GENOMIC DNA]</scope>
    <source>
        <strain evidence="7">ATCC 19567 / DSM 133 / F</strain>
    </source>
</reference>
<dbReference type="FunFam" id="1.10.45.10:FF:000001">
    <property type="entry name" value="D-lactate dehydrogenase mitochondrial"/>
    <property type="match status" value="1"/>
</dbReference>
<dbReference type="InterPro" id="IPR016167">
    <property type="entry name" value="FAD-bd_PCMH_sub1"/>
</dbReference>